<evidence type="ECO:0000313" key="2">
    <source>
        <dbReference type="EMBL" id="GGE00555.1"/>
    </source>
</evidence>
<evidence type="ECO:0000256" key="1">
    <source>
        <dbReference type="SAM" id="Phobius"/>
    </source>
</evidence>
<dbReference type="AlphaFoldDB" id="A0A8J2VBZ1"/>
<evidence type="ECO:0000313" key="3">
    <source>
        <dbReference type="Proteomes" id="UP000652231"/>
    </source>
</evidence>
<reference evidence="2" key="1">
    <citation type="journal article" date="2014" name="Int. J. Syst. Evol. Microbiol.">
        <title>Complete genome sequence of Corynebacterium casei LMG S-19264T (=DSM 44701T), isolated from a smear-ripened cheese.</title>
        <authorList>
            <consortium name="US DOE Joint Genome Institute (JGI-PGF)"/>
            <person name="Walter F."/>
            <person name="Albersmeier A."/>
            <person name="Kalinowski J."/>
            <person name="Ruckert C."/>
        </authorList>
    </citation>
    <scope>NUCLEOTIDE SEQUENCE</scope>
    <source>
        <strain evidence="2">CGMCC 1.12924</strain>
    </source>
</reference>
<accession>A0A8J2VBZ1</accession>
<keyword evidence="1" id="KW-0812">Transmembrane</keyword>
<keyword evidence="1" id="KW-1133">Transmembrane helix</keyword>
<dbReference type="EMBL" id="BMGK01000012">
    <property type="protein sequence ID" value="GGE00555.1"/>
    <property type="molecule type" value="Genomic_DNA"/>
</dbReference>
<comment type="caution">
    <text evidence="2">The sequence shown here is derived from an EMBL/GenBank/DDBJ whole genome shotgun (WGS) entry which is preliminary data.</text>
</comment>
<keyword evidence="1" id="KW-0472">Membrane</keyword>
<protein>
    <recommendedName>
        <fullName evidence="4">Bacterial sugar transferase domain-containing protein</fullName>
    </recommendedName>
</protein>
<evidence type="ECO:0008006" key="4">
    <source>
        <dbReference type="Google" id="ProtNLM"/>
    </source>
</evidence>
<proteinExistence type="predicted"/>
<keyword evidence="3" id="KW-1185">Reference proteome</keyword>
<name>A0A8J2VBZ1_9FLAO</name>
<gene>
    <name evidence="2" type="ORF">GCM10011312_25030</name>
</gene>
<feature type="transmembrane region" description="Helical" evidence="1">
    <location>
        <begin position="40"/>
        <end position="66"/>
    </location>
</feature>
<organism evidence="2 3">
    <name type="scientific">Planktosalinus lacus</name>
    <dbReference type="NCBI Taxonomy" id="1526573"/>
    <lineage>
        <taxon>Bacteria</taxon>
        <taxon>Pseudomonadati</taxon>
        <taxon>Bacteroidota</taxon>
        <taxon>Flavobacteriia</taxon>
        <taxon>Flavobacteriales</taxon>
        <taxon>Flavobacteriaceae</taxon>
        <taxon>Planktosalinus</taxon>
    </lineage>
</organism>
<sequence>MRVPAEGGSGARQSHQPSIPILSKCRTFEPTMYKTLTKPILDHLCALIALLLLSPVFLLVTLALTIANNGKPFFIKARPKRKIVHYDMQKLPIFVH</sequence>
<dbReference type="Proteomes" id="UP000652231">
    <property type="component" value="Unassembled WGS sequence"/>
</dbReference>
<reference evidence="2" key="2">
    <citation type="submission" date="2020-09" db="EMBL/GenBank/DDBJ databases">
        <authorList>
            <person name="Sun Q."/>
            <person name="Zhou Y."/>
        </authorList>
    </citation>
    <scope>NUCLEOTIDE SEQUENCE</scope>
    <source>
        <strain evidence="2">CGMCC 1.12924</strain>
    </source>
</reference>